<sequence length="438" mass="50148">MEPDDIKRYIRLFHERDLPNIVERELKLSLNPGKATVIIGPRRSGKTYLLYSLVGDERERYVYLNFENPLLFGITGRDFPGVVDAYFDLYPENVGDEVFFLLDEIQSVPNWEIGVRYLLDEGFMVAVTGSSSRLLSREVATQLRGRGISYTLLPLSFREFLRFKGMDFKKRDLYGRKMHIIRKLLDEYLKYGAFPEVALLGDKVRILEEYLSVMITKDVVERHGIRNVALIEALVKLLLSNYAKYTSYSSIHRFLKSEFGTSKTTVLEYLRALEDSFFVFFLPKFARSEKESLRAPKKVYLVDTGLALFSKKDPARDIENAVFLELLRRKHYLNPLLNVHYYGGSGEKEVDFVVSESGRVVELIQVTLSLKDARERELSAIIRAGKNLGCENLTVVTLEEEETIEMNGRRINAIPLWKFLLGLTPSAPLSASPSPGPS</sequence>
<dbReference type="InterPro" id="IPR027417">
    <property type="entry name" value="P-loop_NTPase"/>
</dbReference>
<evidence type="ECO:0000259" key="1">
    <source>
        <dbReference type="Pfam" id="PF13173"/>
    </source>
</evidence>
<dbReference type="InterPro" id="IPR041682">
    <property type="entry name" value="AAA_14"/>
</dbReference>
<evidence type="ECO:0000313" key="3">
    <source>
        <dbReference type="EMBL" id="ASJ13721.1"/>
    </source>
</evidence>
<feature type="domain" description="AAA" evidence="1">
    <location>
        <begin position="34"/>
        <end position="161"/>
    </location>
</feature>
<dbReference type="KEGG" id="trl:A3L10_00725"/>
<name>A0A2Z2MWC5_9EURY</name>
<proteinExistence type="predicted"/>
<dbReference type="Pfam" id="PF13635">
    <property type="entry name" value="DUF4143"/>
    <property type="match status" value="1"/>
</dbReference>
<dbReference type="InterPro" id="IPR025420">
    <property type="entry name" value="DUF4143"/>
</dbReference>
<dbReference type="RefSeq" id="WP_232460993.1">
    <property type="nucleotide sequence ID" value="NZ_CP015106.1"/>
</dbReference>
<dbReference type="SUPFAM" id="SSF52540">
    <property type="entry name" value="P-loop containing nucleoside triphosphate hydrolases"/>
    <property type="match status" value="1"/>
</dbReference>
<dbReference type="PANTHER" id="PTHR33295:SF8">
    <property type="entry name" value="AAA+ ATPASE DOMAIN-CONTAINING PROTEIN"/>
    <property type="match status" value="1"/>
</dbReference>
<keyword evidence="4" id="KW-1185">Reference proteome</keyword>
<evidence type="ECO:0000259" key="2">
    <source>
        <dbReference type="Pfam" id="PF13635"/>
    </source>
</evidence>
<dbReference type="PANTHER" id="PTHR33295">
    <property type="entry name" value="ATPASE"/>
    <property type="match status" value="1"/>
</dbReference>
<organism evidence="3 4">
    <name type="scientific">Thermococcus radiotolerans</name>
    <dbReference type="NCBI Taxonomy" id="187880"/>
    <lineage>
        <taxon>Archaea</taxon>
        <taxon>Methanobacteriati</taxon>
        <taxon>Methanobacteriota</taxon>
        <taxon>Thermococci</taxon>
        <taxon>Thermococcales</taxon>
        <taxon>Thermococcaceae</taxon>
        <taxon>Thermococcus</taxon>
    </lineage>
</organism>
<evidence type="ECO:0000313" key="4">
    <source>
        <dbReference type="Proteomes" id="UP000250085"/>
    </source>
</evidence>
<dbReference type="AlphaFoldDB" id="A0A2Z2MWC5"/>
<accession>A0A2Z2MWC5</accession>
<reference evidence="3 4" key="1">
    <citation type="submission" date="2016-04" db="EMBL/GenBank/DDBJ databases">
        <title>Complete genome sequence of Thermococcus radiotolerans type strain EJ2.</title>
        <authorList>
            <person name="Oger P.M."/>
        </authorList>
    </citation>
    <scope>NUCLEOTIDE SEQUENCE [LARGE SCALE GENOMIC DNA]</scope>
    <source>
        <strain evidence="3 4">EJ2</strain>
    </source>
</reference>
<dbReference type="EMBL" id="CP015106">
    <property type="protein sequence ID" value="ASJ13721.1"/>
    <property type="molecule type" value="Genomic_DNA"/>
</dbReference>
<dbReference type="GeneID" id="33327326"/>
<feature type="domain" description="DUF4143" evidence="2">
    <location>
        <begin position="217"/>
        <end position="366"/>
    </location>
</feature>
<dbReference type="Proteomes" id="UP000250085">
    <property type="component" value="Chromosome"/>
</dbReference>
<dbReference type="Pfam" id="PF13173">
    <property type="entry name" value="AAA_14"/>
    <property type="match status" value="1"/>
</dbReference>
<gene>
    <name evidence="3" type="ORF">A3L10_00725</name>
</gene>
<protein>
    <submittedName>
        <fullName evidence="3">ATPase</fullName>
    </submittedName>
</protein>
<dbReference type="Gene3D" id="3.40.50.300">
    <property type="entry name" value="P-loop containing nucleotide triphosphate hydrolases"/>
    <property type="match status" value="1"/>
</dbReference>